<dbReference type="AlphaFoldDB" id="A0AAU9P6G2"/>
<dbReference type="PANTHER" id="PTHR24203">
    <property type="entry name" value="ANKYRIN REPEAT FAMILY PROTEIN"/>
    <property type="match status" value="1"/>
</dbReference>
<keyword evidence="5" id="KW-1185">Reference proteome</keyword>
<protein>
    <submittedName>
        <fullName evidence="4">Uncharacterized protein</fullName>
    </submittedName>
</protein>
<reference evidence="4 5" key="1">
    <citation type="submission" date="2022-01" db="EMBL/GenBank/DDBJ databases">
        <authorList>
            <person name="Xiong W."/>
            <person name="Schranz E."/>
        </authorList>
    </citation>
    <scope>NUCLEOTIDE SEQUENCE [LARGE SCALE GENOMIC DNA]</scope>
</reference>
<dbReference type="Pfam" id="PF12796">
    <property type="entry name" value="Ank_2"/>
    <property type="match status" value="1"/>
</dbReference>
<feature type="repeat" description="ANK" evidence="3">
    <location>
        <begin position="28"/>
        <end position="60"/>
    </location>
</feature>
<dbReference type="Proteomes" id="UP001157418">
    <property type="component" value="Unassembled WGS sequence"/>
</dbReference>
<dbReference type="SUPFAM" id="SSF48403">
    <property type="entry name" value="Ankyrin repeat"/>
    <property type="match status" value="1"/>
</dbReference>
<dbReference type="PROSITE" id="PS50297">
    <property type="entry name" value="ANK_REP_REGION"/>
    <property type="match status" value="2"/>
</dbReference>
<accession>A0AAU9P6G2</accession>
<evidence type="ECO:0000256" key="3">
    <source>
        <dbReference type="PROSITE-ProRule" id="PRU00023"/>
    </source>
</evidence>
<dbReference type="Gene3D" id="1.25.40.20">
    <property type="entry name" value="Ankyrin repeat-containing domain"/>
    <property type="match status" value="2"/>
</dbReference>
<proteinExistence type="predicted"/>
<dbReference type="EMBL" id="CAKMRJ010005523">
    <property type="protein sequence ID" value="CAH1445185.1"/>
    <property type="molecule type" value="Genomic_DNA"/>
</dbReference>
<sequence length="164" mass="18554">METAIIGNLQGLMRALYYGADKEEEDSEGRRALHFACGFGEVKCAKVLLEAGAKVDALDNNNDTPLHYAAAYGEKECVAFLLDYGADITLQDKDGDTPIDGAKLQNWDNVLMLLEERGLIFTKLNETSDSMIRKKAIISKTERKKKDTIYILGFQRLFRRYFLF</sequence>
<dbReference type="InterPro" id="IPR036770">
    <property type="entry name" value="Ankyrin_rpt-contain_sf"/>
</dbReference>
<keyword evidence="2 3" id="KW-0040">ANK repeat</keyword>
<gene>
    <name evidence="4" type="ORF">LVIROSA_LOCUS30962</name>
</gene>
<dbReference type="SMART" id="SM00248">
    <property type="entry name" value="ANK"/>
    <property type="match status" value="2"/>
</dbReference>
<evidence type="ECO:0000313" key="4">
    <source>
        <dbReference type="EMBL" id="CAH1445185.1"/>
    </source>
</evidence>
<keyword evidence="1" id="KW-0677">Repeat</keyword>
<feature type="repeat" description="ANK" evidence="3">
    <location>
        <begin position="61"/>
        <end position="93"/>
    </location>
</feature>
<evidence type="ECO:0000256" key="2">
    <source>
        <dbReference type="ARBA" id="ARBA00023043"/>
    </source>
</evidence>
<organism evidence="4 5">
    <name type="scientific">Lactuca virosa</name>
    <dbReference type="NCBI Taxonomy" id="75947"/>
    <lineage>
        <taxon>Eukaryota</taxon>
        <taxon>Viridiplantae</taxon>
        <taxon>Streptophyta</taxon>
        <taxon>Embryophyta</taxon>
        <taxon>Tracheophyta</taxon>
        <taxon>Spermatophyta</taxon>
        <taxon>Magnoliopsida</taxon>
        <taxon>eudicotyledons</taxon>
        <taxon>Gunneridae</taxon>
        <taxon>Pentapetalae</taxon>
        <taxon>asterids</taxon>
        <taxon>campanulids</taxon>
        <taxon>Asterales</taxon>
        <taxon>Asteraceae</taxon>
        <taxon>Cichorioideae</taxon>
        <taxon>Cichorieae</taxon>
        <taxon>Lactucinae</taxon>
        <taxon>Lactuca</taxon>
    </lineage>
</organism>
<comment type="caution">
    <text evidence="4">The sequence shown here is derived from an EMBL/GenBank/DDBJ whole genome shotgun (WGS) entry which is preliminary data.</text>
</comment>
<evidence type="ECO:0000256" key="1">
    <source>
        <dbReference type="ARBA" id="ARBA00022737"/>
    </source>
</evidence>
<dbReference type="PANTHER" id="PTHR24203:SF45">
    <property type="entry name" value="ANKYRIN REPEAT DOMAIN 6"/>
    <property type="match status" value="1"/>
</dbReference>
<name>A0AAU9P6G2_9ASTR</name>
<dbReference type="PROSITE" id="PS50088">
    <property type="entry name" value="ANK_REPEAT"/>
    <property type="match status" value="2"/>
</dbReference>
<dbReference type="InterPro" id="IPR002110">
    <property type="entry name" value="Ankyrin_rpt"/>
</dbReference>
<evidence type="ECO:0000313" key="5">
    <source>
        <dbReference type="Proteomes" id="UP001157418"/>
    </source>
</evidence>